<dbReference type="AlphaFoldDB" id="A0A149TNE6"/>
<evidence type="ECO:0000313" key="2">
    <source>
        <dbReference type="EMBL" id="KXV51083.1"/>
    </source>
</evidence>
<sequence length="199" mass="21658">MSKKPPANWEEIASAYCAGSLSNRQIAKQFGIAESTLRKRIASEGWEKTSAQKVRTRTPKVRTAAHSGTATPKRPSPIIAEAIPDDIEGRLLCLAERMTDELEQITAHQGEISEAIEIETMDDENPRRKEAMLKAISHPIRANSLKTIAQTVALLGGKGASKKGKKEQLKDAADTASSGKFAPMTQPKLVVNNGKRRDS</sequence>
<name>A0A149TNE6_9PROT</name>
<accession>A0A149TNE6</accession>
<proteinExistence type="predicted"/>
<organism evidence="2 3">
    <name type="scientific">Gluconobacter albidus</name>
    <dbReference type="NCBI Taxonomy" id="318683"/>
    <lineage>
        <taxon>Bacteria</taxon>
        <taxon>Pseudomonadati</taxon>
        <taxon>Pseudomonadota</taxon>
        <taxon>Alphaproteobacteria</taxon>
        <taxon>Acetobacterales</taxon>
        <taxon>Acetobacteraceae</taxon>
        <taxon>Gluconobacter</taxon>
    </lineage>
</organism>
<dbReference type="PATRIC" id="fig|318683.6.peg.3202"/>
<comment type="caution">
    <text evidence="2">The sequence shown here is derived from an EMBL/GenBank/DDBJ whole genome shotgun (WGS) entry which is preliminary data.</text>
</comment>
<evidence type="ECO:0008006" key="4">
    <source>
        <dbReference type="Google" id="ProtNLM"/>
    </source>
</evidence>
<dbReference type="RefSeq" id="WP_062105705.1">
    <property type="nucleotide sequence ID" value="NZ_LHZR01000057.1"/>
</dbReference>
<protein>
    <recommendedName>
        <fullName evidence="4">Terminase</fullName>
    </recommendedName>
</protein>
<dbReference type="EMBL" id="LHZR01000057">
    <property type="protein sequence ID" value="KXV51083.1"/>
    <property type="molecule type" value="Genomic_DNA"/>
</dbReference>
<dbReference type="Proteomes" id="UP000075636">
    <property type="component" value="Unassembled WGS sequence"/>
</dbReference>
<reference evidence="2 3" key="1">
    <citation type="submission" date="2015-06" db="EMBL/GenBank/DDBJ databases">
        <title>Improved classification and identification of acetic acid bacteria using matrix-assisted laser desorption/ionization time-of-flight mass spectrometry; Gluconobacter nephelii and Gluconobacter uchimurae are later heterotypic synonyms of Gluconobacter japonicus and Gluconobacter oxydans, respectively.</title>
        <authorList>
            <person name="Li L."/>
            <person name="Cleenwerck I."/>
            <person name="De Vuyst L."/>
            <person name="Vandamme P."/>
        </authorList>
    </citation>
    <scope>NUCLEOTIDE SEQUENCE [LARGE SCALE GENOMIC DNA]</scope>
    <source>
        <strain evidence="2 3">LMG 1768</strain>
    </source>
</reference>
<evidence type="ECO:0000256" key="1">
    <source>
        <dbReference type="SAM" id="MobiDB-lite"/>
    </source>
</evidence>
<evidence type="ECO:0000313" key="3">
    <source>
        <dbReference type="Proteomes" id="UP000075636"/>
    </source>
</evidence>
<dbReference type="OrthoDB" id="8448870at2"/>
<feature type="region of interest" description="Disordered" evidence="1">
    <location>
        <begin position="48"/>
        <end position="76"/>
    </location>
</feature>
<gene>
    <name evidence="2" type="ORF">AD945_00775</name>
</gene>
<feature type="region of interest" description="Disordered" evidence="1">
    <location>
        <begin position="156"/>
        <end position="199"/>
    </location>
</feature>